<dbReference type="Proteomes" id="UP000092952">
    <property type="component" value="Chromosome"/>
</dbReference>
<dbReference type="InterPro" id="IPR027417">
    <property type="entry name" value="P-loop_NTPase"/>
</dbReference>
<dbReference type="Gene3D" id="3.30.300.20">
    <property type="match status" value="1"/>
</dbReference>
<dbReference type="Pfam" id="PF07650">
    <property type="entry name" value="KH_2"/>
    <property type="match status" value="1"/>
</dbReference>
<sequence>MTDTTPVEHSGYVAIVGRPNVGKSTLINRLVGQKLAITSPKPQTTRHRLLGIRTEGGVQAVFVDTPGIHPGQGRALNRYLNRTATGALEGVDLALMVVQGTHWTADDQRVLELVKASGRPAVAVVNKIDLVPNKAALFPQLEQLGAQGCFTEIVPVSARKGSNVERLMQVVGRLLPAGGELFPEDQVTDRSLSFMAAELVREKLMRHLHQELPYVCTVGIETFDEQPGRTEISAIIWVERPSHKGIVIGKGGAMLKQVGSEARADLEKLLETHVFLQLVVREKSGWTDDDVALRTLGYQSE</sequence>
<keyword evidence="12" id="KW-1185">Reference proteome</keyword>
<name>A0A1B1YUM5_9GAMM</name>
<evidence type="ECO:0000259" key="10">
    <source>
        <dbReference type="PROSITE" id="PS51713"/>
    </source>
</evidence>
<keyword evidence="6" id="KW-1003">Cell membrane</keyword>
<feature type="binding site" evidence="6">
    <location>
        <begin position="17"/>
        <end position="24"/>
    </location>
    <ligand>
        <name>GTP</name>
        <dbReference type="ChEBI" id="CHEBI:37565"/>
    </ligand>
</feature>
<dbReference type="FunCoup" id="A0A1B1YUM5">
    <property type="interactions" value="528"/>
</dbReference>
<dbReference type="PROSITE" id="PS51713">
    <property type="entry name" value="G_ERA"/>
    <property type="match status" value="1"/>
</dbReference>
<comment type="subcellular location">
    <subcellularLocation>
        <location evidence="6">Cytoplasm</location>
    </subcellularLocation>
    <subcellularLocation>
        <location evidence="6">Cell membrane</location>
        <topology evidence="6">Peripheral membrane protein</topology>
    </subcellularLocation>
</comment>
<comment type="subunit">
    <text evidence="6">Monomer.</text>
</comment>
<dbReference type="STRING" id="1810504.PG2T_10050"/>
<dbReference type="HAMAP" id="MF_00367">
    <property type="entry name" value="GTPase_Era"/>
    <property type="match status" value="1"/>
</dbReference>
<keyword evidence="3 6" id="KW-0547">Nucleotide-binding</keyword>
<evidence type="ECO:0000313" key="11">
    <source>
        <dbReference type="EMBL" id="ANX04485.1"/>
    </source>
</evidence>
<dbReference type="AlphaFoldDB" id="A0A1B1YUM5"/>
<feature type="region of interest" description="G5" evidence="7">
    <location>
        <begin position="156"/>
        <end position="158"/>
    </location>
</feature>
<dbReference type="GO" id="GO:0043024">
    <property type="term" value="F:ribosomal small subunit binding"/>
    <property type="evidence" value="ECO:0007669"/>
    <property type="project" value="TreeGrafter"/>
</dbReference>
<dbReference type="OrthoDB" id="9805918at2"/>
<dbReference type="NCBIfam" id="NF000908">
    <property type="entry name" value="PRK00089.1"/>
    <property type="match status" value="1"/>
</dbReference>
<dbReference type="InterPro" id="IPR006073">
    <property type="entry name" value="GTP-bd"/>
</dbReference>
<dbReference type="EMBL" id="CP014671">
    <property type="protein sequence ID" value="ANX04485.1"/>
    <property type="molecule type" value="Genomic_DNA"/>
</dbReference>
<evidence type="ECO:0000259" key="9">
    <source>
        <dbReference type="PROSITE" id="PS50823"/>
    </source>
</evidence>
<keyword evidence="6" id="KW-0690">Ribosome biogenesis</keyword>
<feature type="binding site" evidence="6">
    <location>
        <begin position="126"/>
        <end position="129"/>
    </location>
    <ligand>
        <name>GTP</name>
        <dbReference type="ChEBI" id="CHEBI:37565"/>
    </ligand>
</feature>
<dbReference type="KEGG" id="gbi:PG2T_10050"/>
<comment type="similarity">
    <text evidence="1 6 7 8">Belongs to the TRAFAC class TrmE-Era-EngA-EngB-Septin-like GTPase superfamily. Era GTPase family.</text>
</comment>
<dbReference type="GO" id="GO:0070181">
    <property type="term" value="F:small ribosomal subunit rRNA binding"/>
    <property type="evidence" value="ECO:0007669"/>
    <property type="project" value="UniProtKB-UniRule"/>
</dbReference>
<dbReference type="Pfam" id="PF01926">
    <property type="entry name" value="MMR_HSR1"/>
    <property type="match status" value="1"/>
</dbReference>
<keyword evidence="6" id="KW-0963">Cytoplasm</keyword>
<organism evidence="11 12">
    <name type="scientific">Immundisolibacter cernigliae</name>
    <dbReference type="NCBI Taxonomy" id="1810504"/>
    <lineage>
        <taxon>Bacteria</taxon>
        <taxon>Pseudomonadati</taxon>
        <taxon>Pseudomonadota</taxon>
        <taxon>Gammaproteobacteria</taxon>
        <taxon>Immundisolibacterales</taxon>
        <taxon>Immundisolibacteraceae</taxon>
        <taxon>Immundisolibacter</taxon>
    </lineage>
</organism>
<dbReference type="NCBIfam" id="TIGR00231">
    <property type="entry name" value="small_GTP"/>
    <property type="match status" value="1"/>
</dbReference>
<gene>
    <name evidence="6" type="primary">era</name>
    <name evidence="11" type="ORF">PG2T_10050</name>
</gene>
<reference evidence="12" key="1">
    <citation type="submission" date="2016-03" db="EMBL/GenBank/DDBJ databases">
        <title>Complete genome sequence of Solimmundus cernigliae, representing a novel lineage of polycyclic aromatic hydrocarbon degraders within the Gammaproteobacteria.</title>
        <authorList>
            <person name="Singleton D.R."/>
            <person name="Dickey A.N."/>
            <person name="Scholl E.H."/>
            <person name="Wright F.A."/>
            <person name="Aitken M.D."/>
        </authorList>
    </citation>
    <scope>NUCLEOTIDE SEQUENCE [LARGE SCALE GENOMIC DNA]</scope>
    <source>
        <strain evidence="12">TR3.2</strain>
    </source>
</reference>
<evidence type="ECO:0000256" key="8">
    <source>
        <dbReference type="RuleBase" id="RU003761"/>
    </source>
</evidence>
<accession>A0A1B1YUM5</accession>
<evidence type="ECO:0000256" key="4">
    <source>
        <dbReference type="ARBA" id="ARBA00022884"/>
    </source>
</evidence>
<feature type="region of interest" description="G1" evidence="7">
    <location>
        <begin position="17"/>
        <end position="24"/>
    </location>
</feature>
<evidence type="ECO:0000256" key="7">
    <source>
        <dbReference type="PROSITE-ProRule" id="PRU01050"/>
    </source>
</evidence>
<dbReference type="InterPro" id="IPR009019">
    <property type="entry name" value="KH_sf_prok-type"/>
</dbReference>
<evidence type="ECO:0000256" key="3">
    <source>
        <dbReference type="ARBA" id="ARBA00022741"/>
    </source>
</evidence>
<dbReference type="GO" id="GO:0005829">
    <property type="term" value="C:cytosol"/>
    <property type="evidence" value="ECO:0007669"/>
    <property type="project" value="TreeGrafter"/>
</dbReference>
<evidence type="ECO:0000313" key="12">
    <source>
        <dbReference type="Proteomes" id="UP000092952"/>
    </source>
</evidence>
<dbReference type="GO" id="GO:0003924">
    <property type="term" value="F:GTPase activity"/>
    <property type="evidence" value="ECO:0007669"/>
    <property type="project" value="UniProtKB-UniRule"/>
</dbReference>
<dbReference type="GO" id="GO:0000028">
    <property type="term" value="P:ribosomal small subunit assembly"/>
    <property type="evidence" value="ECO:0007669"/>
    <property type="project" value="TreeGrafter"/>
</dbReference>
<dbReference type="Gene3D" id="3.40.50.300">
    <property type="entry name" value="P-loop containing nucleotide triphosphate hydrolases"/>
    <property type="match status" value="1"/>
</dbReference>
<feature type="domain" description="KH type-2" evidence="9">
    <location>
        <begin position="200"/>
        <end position="284"/>
    </location>
</feature>
<dbReference type="InterPro" id="IPR004044">
    <property type="entry name" value="KH_dom_type_2"/>
</dbReference>
<dbReference type="GO" id="GO:0005886">
    <property type="term" value="C:plasma membrane"/>
    <property type="evidence" value="ECO:0007669"/>
    <property type="project" value="UniProtKB-SubCell"/>
</dbReference>
<keyword evidence="4 6" id="KW-0694">RNA-binding</keyword>
<evidence type="ECO:0000256" key="5">
    <source>
        <dbReference type="ARBA" id="ARBA00023134"/>
    </source>
</evidence>
<keyword evidence="6" id="KW-0699">rRNA-binding</keyword>
<dbReference type="GO" id="GO:0005525">
    <property type="term" value="F:GTP binding"/>
    <property type="evidence" value="ECO:0007669"/>
    <property type="project" value="UniProtKB-UniRule"/>
</dbReference>
<dbReference type="FunFam" id="3.40.50.300:FF:000094">
    <property type="entry name" value="GTPase Era"/>
    <property type="match status" value="1"/>
</dbReference>
<dbReference type="InterPro" id="IPR005225">
    <property type="entry name" value="Small_GTP-bd"/>
</dbReference>
<proteinExistence type="inferred from homology"/>
<evidence type="ECO:0000256" key="2">
    <source>
        <dbReference type="ARBA" id="ARBA00020484"/>
    </source>
</evidence>
<evidence type="ECO:0000256" key="6">
    <source>
        <dbReference type="HAMAP-Rule" id="MF_00367"/>
    </source>
</evidence>
<dbReference type="PANTHER" id="PTHR42698:SF1">
    <property type="entry name" value="GTPASE ERA, MITOCHONDRIAL"/>
    <property type="match status" value="1"/>
</dbReference>
<dbReference type="SUPFAM" id="SSF54814">
    <property type="entry name" value="Prokaryotic type KH domain (KH-domain type II)"/>
    <property type="match status" value="1"/>
</dbReference>
<dbReference type="SUPFAM" id="SSF52540">
    <property type="entry name" value="P-loop containing nucleoside triphosphate hydrolases"/>
    <property type="match status" value="1"/>
</dbReference>
<dbReference type="PROSITE" id="PS50823">
    <property type="entry name" value="KH_TYPE_2"/>
    <property type="match status" value="1"/>
</dbReference>
<dbReference type="PRINTS" id="PR00326">
    <property type="entry name" value="GTP1OBG"/>
</dbReference>
<keyword evidence="5 6" id="KW-0342">GTP-binding</keyword>
<feature type="region of interest" description="G4" evidence="7">
    <location>
        <begin position="126"/>
        <end position="129"/>
    </location>
</feature>
<dbReference type="InterPro" id="IPR030388">
    <property type="entry name" value="G_ERA_dom"/>
</dbReference>
<feature type="binding site" evidence="6">
    <location>
        <begin position="64"/>
        <end position="68"/>
    </location>
    <ligand>
        <name>GTP</name>
        <dbReference type="ChEBI" id="CHEBI:37565"/>
    </ligand>
</feature>
<feature type="region of interest" description="G2" evidence="7">
    <location>
        <begin position="43"/>
        <end position="47"/>
    </location>
</feature>
<dbReference type="InterPro" id="IPR005662">
    <property type="entry name" value="GTPase_Era-like"/>
</dbReference>
<dbReference type="InterPro" id="IPR015946">
    <property type="entry name" value="KH_dom-like_a/b"/>
</dbReference>
<dbReference type="PANTHER" id="PTHR42698">
    <property type="entry name" value="GTPASE ERA"/>
    <property type="match status" value="1"/>
</dbReference>
<keyword evidence="6" id="KW-0472">Membrane</keyword>
<dbReference type="NCBIfam" id="TIGR00436">
    <property type="entry name" value="era"/>
    <property type="match status" value="1"/>
</dbReference>
<comment type="function">
    <text evidence="6">An essential GTPase that binds both GDP and GTP, with rapid nucleotide exchange. Plays a role in 16S rRNA processing and 30S ribosomal subunit biogenesis and possibly also in cell cycle regulation and energy metabolism.</text>
</comment>
<dbReference type="CDD" id="cd04163">
    <property type="entry name" value="Era"/>
    <property type="match status" value="1"/>
</dbReference>
<feature type="domain" description="Era-type G" evidence="10">
    <location>
        <begin position="9"/>
        <end position="177"/>
    </location>
</feature>
<evidence type="ECO:0000256" key="1">
    <source>
        <dbReference type="ARBA" id="ARBA00007921"/>
    </source>
</evidence>
<dbReference type="InParanoid" id="A0A1B1YUM5"/>
<feature type="region of interest" description="G3" evidence="7">
    <location>
        <begin position="64"/>
        <end position="67"/>
    </location>
</feature>
<dbReference type="RefSeq" id="WP_068804768.1">
    <property type="nucleotide sequence ID" value="NZ_CP014671.1"/>
</dbReference>
<dbReference type="CDD" id="cd22534">
    <property type="entry name" value="KH-II_Era"/>
    <property type="match status" value="1"/>
</dbReference>
<protein>
    <recommendedName>
        <fullName evidence="2 6">GTPase Era</fullName>
    </recommendedName>
</protein>